<proteinExistence type="predicted"/>
<dbReference type="Proteomes" id="UP001327560">
    <property type="component" value="Chromosome 3"/>
</dbReference>
<reference evidence="1 2" key="1">
    <citation type="submission" date="2023-10" db="EMBL/GenBank/DDBJ databases">
        <title>Chromosome-scale genome assembly provides insights into flower coloration mechanisms of Canna indica.</title>
        <authorList>
            <person name="Li C."/>
        </authorList>
    </citation>
    <scope>NUCLEOTIDE SEQUENCE [LARGE SCALE GENOMIC DNA]</scope>
    <source>
        <tissue evidence="1">Flower</tissue>
    </source>
</reference>
<dbReference type="AlphaFoldDB" id="A0AAQ3QAN9"/>
<name>A0AAQ3QAN9_9LILI</name>
<dbReference type="EMBL" id="CP136892">
    <property type="protein sequence ID" value="WOL02128.1"/>
    <property type="molecule type" value="Genomic_DNA"/>
</dbReference>
<evidence type="ECO:0000313" key="2">
    <source>
        <dbReference type="Proteomes" id="UP001327560"/>
    </source>
</evidence>
<organism evidence="1 2">
    <name type="scientific">Canna indica</name>
    <name type="common">Indian-shot</name>
    <dbReference type="NCBI Taxonomy" id="4628"/>
    <lineage>
        <taxon>Eukaryota</taxon>
        <taxon>Viridiplantae</taxon>
        <taxon>Streptophyta</taxon>
        <taxon>Embryophyta</taxon>
        <taxon>Tracheophyta</taxon>
        <taxon>Spermatophyta</taxon>
        <taxon>Magnoliopsida</taxon>
        <taxon>Liliopsida</taxon>
        <taxon>Zingiberales</taxon>
        <taxon>Cannaceae</taxon>
        <taxon>Canna</taxon>
    </lineage>
</organism>
<protein>
    <submittedName>
        <fullName evidence="1">Uncharacterized protein</fullName>
    </submittedName>
</protein>
<evidence type="ECO:0000313" key="1">
    <source>
        <dbReference type="EMBL" id="WOL02128.1"/>
    </source>
</evidence>
<keyword evidence="2" id="KW-1185">Reference proteome</keyword>
<sequence>MCETSIATEPAGAPCTPGRLDQILACKLIKGLVKGKVSGHWIKCRKHSLVDSALLQLLHASIHKEEGGKQNMAALKDECRGPLLYAKVEVQRCRRGEAKAAAGVSLWSLVELARVVVPRIWIREVKYTSTFTAGAEL</sequence>
<gene>
    <name evidence="1" type="ORF">Cni_G10847</name>
</gene>
<accession>A0AAQ3QAN9</accession>